<dbReference type="EMBL" id="CADEPM010000006">
    <property type="protein sequence ID" value="CAB3408008.1"/>
    <property type="molecule type" value="Genomic_DNA"/>
</dbReference>
<dbReference type="Proteomes" id="UP000494206">
    <property type="component" value="Unassembled WGS sequence"/>
</dbReference>
<organism evidence="3 4">
    <name type="scientific">Caenorhabditis bovis</name>
    <dbReference type="NCBI Taxonomy" id="2654633"/>
    <lineage>
        <taxon>Eukaryota</taxon>
        <taxon>Metazoa</taxon>
        <taxon>Ecdysozoa</taxon>
        <taxon>Nematoda</taxon>
        <taxon>Chromadorea</taxon>
        <taxon>Rhabditida</taxon>
        <taxon>Rhabditina</taxon>
        <taxon>Rhabditomorpha</taxon>
        <taxon>Rhabditoidea</taxon>
        <taxon>Rhabditidae</taxon>
        <taxon>Peloderinae</taxon>
        <taxon>Caenorhabditis</taxon>
    </lineage>
</organism>
<feature type="region of interest" description="Disordered" evidence="1">
    <location>
        <begin position="33"/>
        <end position="52"/>
    </location>
</feature>
<dbReference type="AlphaFoldDB" id="A0A8S1F333"/>
<dbReference type="GO" id="GO:0005737">
    <property type="term" value="C:cytoplasm"/>
    <property type="evidence" value="ECO:0007669"/>
    <property type="project" value="TreeGrafter"/>
</dbReference>
<dbReference type="InterPro" id="IPR045545">
    <property type="entry name" value="PHYIP/PHIPL_C"/>
</dbReference>
<evidence type="ECO:0000313" key="3">
    <source>
        <dbReference type="EMBL" id="CAB3408008.1"/>
    </source>
</evidence>
<dbReference type="PANTHER" id="PTHR15698:SF4">
    <property type="entry name" value="PHYTANOYL-COA HYDROXYLASE-INTERACTING PROTEIN-LIKE C-TERMINAL DOMAIN-CONTAINING PROTEIN"/>
    <property type="match status" value="1"/>
</dbReference>
<protein>
    <recommendedName>
        <fullName evidence="2">Phytanoyl-CoA hydroxylase-interacting protein-like C-terminal domain-containing protein</fullName>
    </recommendedName>
</protein>
<feature type="domain" description="Phytanoyl-CoA hydroxylase-interacting protein-like C-terminal" evidence="2">
    <location>
        <begin position="267"/>
        <end position="448"/>
    </location>
</feature>
<name>A0A8S1F333_9PELO</name>
<comment type="caution">
    <text evidence="3">The sequence shown here is derived from an EMBL/GenBank/DDBJ whole genome shotgun (WGS) entry which is preliminary data.</text>
</comment>
<reference evidence="3 4" key="1">
    <citation type="submission" date="2020-04" db="EMBL/GenBank/DDBJ databases">
        <authorList>
            <person name="Laetsch R D."/>
            <person name="Stevens L."/>
            <person name="Kumar S."/>
            <person name="Blaxter L. M."/>
        </authorList>
    </citation>
    <scope>NUCLEOTIDE SEQUENCE [LARGE SCALE GENOMIC DNA]</scope>
</reference>
<dbReference type="Pfam" id="PF19281">
    <property type="entry name" value="PHYHIP_C"/>
    <property type="match status" value="1"/>
</dbReference>
<gene>
    <name evidence="3" type="ORF">CBOVIS_LOCUS9846</name>
</gene>
<dbReference type="PANTHER" id="PTHR15698">
    <property type="entry name" value="PROTEIN CBG15099"/>
    <property type="match status" value="1"/>
</dbReference>
<evidence type="ECO:0000313" key="4">
    <source>
        <dbReference type="Proteomes" id="UP000494206"/>
    </source>
</evidence>
<keyword evidence="4" id="KW-1185">Reference proteome</keyword>
<sequence length="604" mass="70310">MSFTGWNFPVPQTWRNPNFDPSSWRPYGNVHHQGPIRIDRHQPPPSQRNYNSGWNNYNPDPYFSNSNHSQVHAMNYERNRMHLFHQSQTPYHPPAHIPSTSTAGIPMVGDRRMTDFAKQELLKNAHVPGLKTGQKLRDAMRERQKARTVLPNLVREYNMQKLEVTTNVSSERIEIRWKPADIKRNVKYEISYSNIKTDKKKYIEKPSTIRFCELRVVAGEVYRIEIKCIALSNMEIIAHWWQEIRAEFSYEELKQLYNKSIAFVTTSDNPEGCMHEFWMVYRCKPNIYWEEIHEYNNDIMAKYVKDENGQPGNLINGKLHGLFFSARLLKNLTLPPSSPFGNVRMCIDAFFLLNPKQHNFYFADFYCNRDTHYATIVICIINSKTDRYCREKLIKLNPFRNSFVKLIPPTIQQPNWRYFINYAIWVELYYTEDIEINIGQFTAILATGAGTSKIGGLPNNKQCTACNLYPKKKLTGIEAEEITEETKEEEFDGIEDAPYTAESTLKAILRLEPDCDNGVVETVCGLVDKTEELCMTAEELVKKLDPKLLLSVEKLNTEISRFKLPPSVIGLAKSVMDFTKDFSKRRDNLIETLKDFKKNKEHPV</sequence>
<proteinExistence type="predicted"/>
<evidence type="ECO:0000259" key="2">
    <source>
        <dbReference type="Pfam" id="PF19281"/>
    </source>
</evidence>
<dbReference type="OrthoDB" id="6101761at2759"/>
<evidence type="ECO:0000256" key="1">
    <source>
        <dbReference type="SAM" id="MobiDB-lite"/>
    </source>
</evidence>
<accession>A0A8S1F333</accession>
<dbReference type="InterPro" id="IPR042868">
    <property type="entry name" value="PHYHIP/PHYHIPL"/>
</dbReference>